<organism evidence="4 5">
    <name type="scientific">Bombardia bombarda</name>
    <dbReference type="NCBI Taxonomy" id="252184"/>
    <lineage>
        <taxon>Eukaryota</taxon>
        <taxon>Fungi</taxon>
        <taxon>Dikarya</taxon>
        <taxon>Ascomycota</taxon>
        <taxon>Pezizomycotina</taxon>
        <taxon>Sordariomycetes</taxon>
        <taxon>Sordariomycetidae</taxon>
        <taxon>Sordariales</taxon>
        <taxon>Lasiosphaeriaceae</taxon>
        <taxon>Bombardia</taxon>
    </lineage>
</organism>
<dbReference type="EMBL" id="JAULSR010000003">
    <property type="protein sequence ID" value="KAK0624563.1"/>
    <property type="molecule type" value="Genomic_DNA"/>
</dbReference>
<keyword evidence="2" id="KW-0732">Signal</keyword>
<evidence type="ECO:0000313" key="4">
    <source>
        <dbReference type="EMBL" id="KAK0624563.1"/>
    </source>
</evidence>
<keyword evidence="5" id="KW-1185">Reference proteome</keyword>
<dbReference type="AlphaFoldDB" id="A0AA40C501"/>
<keyword evidence="1" id="KW-0472">Membrane</keyword>
<accession>A0AA40C501</accession>
<evidence type="ECO:0000256" key="2">
    <source>
        <dbReference type="SAM" id="SignalP"/>
    </source>
</evidence>
<feature type="transmembrane region" description="Helical" evidence="1">
    <location>
        <begin position="363"/>
        <end position="385"/>
    </location>
</feature>
<evidence type="ECO:0000313" key="5">
    <source>
        <dbReference type="Proteomes" id="UP001174934"/>
    </source>
</evidence>
<keyword evidence="1" id="KW-0812">Transmembrane</keyword>
<evidence type="ECO:0000259" key="3">
    <source>
        <dbReference type="Pfam" id="PF12955"/>
    </source>
</evidence>
<evidence type="ECO:0000256" key="1">
    <source>
        <dbReference type="SAM" id="Phobius"/>
    </source>
</evidence>
<dbReference type="InterPro" id="IPR024382">
    <property type="entry name" value="Vps3844_C"/>
</dbReference>
<comment type="caution">
    <text evidence="4">The sequence shown here is derived from an EMBL/GenBank/DDBJ whole genome shotgun (WGS) entry which is preliminary data.</text>
</comment>
<sequence length="406" mass="43290">MRFLTGATVAALSGLPGLAAAAASPQSADVFIFQADHHNQKQSSTETTRLPREVARHILLQRTARDSYGSDLRDIPSTIDTETAVSYLARFAKTTPPLFSNRETTDPSQLVVILEGVTAENALWLTETLAKSSHQAAFAISDPPSAVANTRLLKHFQNRDIASQSQCDLSSAINPFDTKCWTGLSSVVKYDIKKSPETVQTLVDNLARLQNFVSAGDLEAVVVLMPESSRSSKLSHWSDAAAGTSAAVRRRQESETVITDDTFETAATKVPAVSHSGGVNVQRAKPKSIPQCFTSFNTCMTQTGNCTSHGQCANKYGQNSKANCFVCACKSTVLVPGVGEGARGKTMAWGGNMCQKQDVSVPFWLITGFTITIIGAVSFAISLLFSIGEEPLPGVIGAGVIRGATK</sequence>
<name>A0AA40C501_9PEZI</name>
<feature type="chain" id="PRO_5041417337" description="Vacuolar sorting protein Vps3844 C-terminal domain-containing protein" evidence="2">
    <location>
        <begin position="22"/>
        <end position="406"/>
    </location>
</feature>
<protein>
    <recommendedName>
        <fullName evidence="3">Vacuolar sorting protein Vps3844 C-terminal domain-containing protein</fullName>
    </recommendedName>
</protein>
<dbReference type="Proteomes" id="UP001174934">
    <property type="component" value="Unassembled WGS sequence"/>
</dbReference>
<keyword evidence="1" id="KW-1133">Transmembrane helix</keyword>
<dbReference type="PANTHER" id="PTHR36853">
    <property type="entry name" value="EXPRESSED PROTEIN"/>
    <property type="match status" value="1"/>
</dbReference>
<proteinExistence type="predicted"/>
<reference evidence="4" key="1">
    <citation type="submission" date="2023-06" db="EMBL/GenBank/DDBJ databases">
        <title>Genome-scale phylogeny and comparative genomics of the fungal order Sordariales.</title>
        <authorList>
            <consortium name="Lawrence Berkeley National Laboratory"/>
            <person name="Hensen N."/>
            <person name="Bonometti L."/>
            <person name="Westerberg I."/>
            <person name="Brannstrom I.O."/>
            <person name="Guillou S."/>
            <person name="Cros-Aarteil S."/>
            <person name="Calhoun S."/>
            <person name="Haridas S."/>
            <person name="Kuo A."/>
            <person name="Mondo S."/>
            <person name="Pangilinan J."/>
            <person name="Riley R."/>
            <person name="LaButti K."/>
            <person name="Andreopoulos B."/>
            <person name="Lipzen A."/>
            <person name="Chen C."/>
            <person name="Yanf M."/>
            <person name="Daum C."/>
            <person name="Ng V."/>
            <person name="Clum A."/>
            <person name="Steindorff A."/>
            <person name="Ohm R."/>
            <person name="Martin F."/>
            <person name="Silar P."/>
            <person name="Natvig D."/>
            <person name="Lalanne C."/>
            <person name="Gautier V."/>
            <person name="Ament-velasquez S.L."/>
            <person name="Kruys A."/>
            <person name="Hutchinson M.I."/>
            <person name="Powell A.J."/>
            <person name="Barry K."/>
            <person name="Miller A.N."/>
            <person name="Grigoriev I.V."/>
            <person name="Debuchy R."/>
            <person name="Gladieux P."/>
            <person name="Thoren M.H."/>
            <person name="Johannesson H."/>
        </authorList>
    </citation>
    <scope>NUCLEOTIDE SEQUENCE</scope>
    <source>
        <strain evidence="4">SMH3391-2</strain>
    </source>
</reference>
<gene>
    <name evidence="4" type="ORF">B0T17DRAFT_590455</name>
</gene>
<feature type="signal peptide" evidence="2">
    <location>
        <begin position="1"/>
        <end position="21"/>
    </location>
</feature>
<dbReference type="PANTHER" id="PTHR36853:SF1">
    <property type="entry name" value="DUF3844 DOMAIN-CONTAINING PROTEIN"/>
    <property type="match status" value="1"/>
</dbReference>
<dbReference type="GO" id="GO:0005783">
    <property type="term" value="C:endoplasmic reticulum"/>
    <property type="evidence" value="ECO:0007669"/>
    <property type="project" value="TreeGrafter"/>
</dbReference>
<dbReference type="Pfam" id="PF12955">
    <property type="entry name" value="Vps3844_C"/>
    <property type="match status" value="1"/>
</dbReference>
<dbReference type="InterPro" id="IPR053065">
    <property type="entry name" value="Archenteron_Induction-Rel"/>
</dbReference>
<feature type="domain" description="Vacuolar sorting protein Vps3844 C-terminal" evidence="3">
    <location>
        <begin position="292"/>
        <end position="398"/>
    </location>
</feature>